<dbReference type="InterPro" id="IPR010839">
    <property type="entry name" value="AtuA_N"/>
</dbReference>
<accession>A0A4U0Z4L6</accession>
<name>A0A4U0Z4L6_9RHOB</name>
<reference evidence="2 3" key="1">
    <citation type="submission" date="2019-04" db="EMBL/GenBank/DDBJ databases">
        <title>Crypto-aerobic microbial life in anoxic (sulfidic) marine sediments.</title>
        <authorList>
            <person name="Bhattacharya S."/>
            <person name="Roy C."/>
            <person name="Mondal N."/>
            <person name="Sarkar J."/>
            <person name="Mandal S."/>
            <person name="Rameez M.J."/>
            <person name="Ghosh W."/>
        </authorList>
    </citation>
    <scope>NUCLEOTIDE SEQUENCE [LARGE SCALE GENOMIC DNA]</scope>
    <source>
        <strain evidence="2 3">SBBC</strain>
    </source>
</reference>
<dbReference type="AlphaFoldDB" id="A0A4U0Z4L6"/>
<organism evidence="2 3">
    <name type="scientific">Cereibacter changlensis</name>
    <dbReference type="NCBI Taxonomy" id="402884"/>
    <lineage>
        <taxon>Bacteria</taxon>
        <taxon>Pseudomonadati</taxon>
        <taxon>Pseudomonadota</taxon>
        <taxon>Alphaproteobacteria</taxon>
        <taxon>Rhodobacterales</taxon>
        <taxon>Paracoccaceae</taxon>
        <taxon>Cereibacter</taxon>
    </lineage>
</organism>
<evidence type="ECO:0000259" key="1">
    <source>
        <dbReference type="Pfam" id="PF07287"/>
    </source>
</evidence>
<evidence type="ECO:0000313" key="2">
    <source>
        <dbReference type="EMBL" id="TKA98339.1"/>
    </source>
</evidence>
<sequence>MDLQSDKDNAAMQDSFLIGSGAGFSGDRVDAAIPVVEAIAATGRGGAIIFETLGERTLALGQVARHADPARGYEPLLPQFLAPVLAPALQAGITIVGNFGAANPQAAARAVADLAHGHGLSPRIAVISGDDMLGDPAFAESELWEGDVGLPDPESAPIAINVYLGARSIAEAIRAGAQVVVTGRVADPALALGPLVAHFGWDWDDLDRIAAGTMIGHLLECGSQVSGGYFADPGFKDVAGMASLGFPIAEVAADGSAVLGKAPGSGGRIDLATVKEQLLYEIHDPAAYLTPDVTLDVTGVRLAQLGPDRVQVSGARGHPAPARLKATVSYPGEWLGEAGISYAGPNARARAELAIRTIRERLALRGLTPRLRADILGTVSVFDDDGGTLRQRLRGPGDGDFRAHFAFGGDEDTVRAACQEVGALYCCGPAGGGGARIHVSPRFVTRSRMIARDKVRSGFEFLQEARP</sequence>
<comment type="caution">
    <text evidence="2">The sequence shown here is derived from an EMBL/GenBank/DDBJ whole genome shotgun (WGS) entry which is preliminary data.</text>
</comment>
<feature type="domain" description="Acyclic terpene utilisation N-terminal" evidence="1">
    <location>
        <begin position="18"/>
        <end position="457"/>
    </location>
</feature>
<dbReference type="PANTHER" id="PTHR47472">
    <property type="entry name" value="PROPIONYL-COA CARBOXYLASE"/>
    <property type="match status" value="1"/>
</dbReference>
<dbReference type="Pfam" id="PF07287">
    <property type="entry name" value="AtuA"/>
    <property type="match status" value="1"/>
</dbReference>
<dbReference type="PANTHER" id="PTHR47472:SF1">
    <property type="entry name" value="DUF1446-DOMAIN-CONTAINING PROTEIN"/>
    <property type="match status" value="1"/>
</dbReference>
<dbReference type="Proteomes" id="UP000306340">
    <property type="component" value="Unassembled WGS sequence"/>
</dbReference>
<evidence type="ECO:0000313" key="3">
    <source>
        <dbReference type="Proteomes" id="UP000306340"/>
    </source>
</evidence>
<gene>
    <name evidence="2" type="ORF">FAZ78_01405</name>
</gene>
<protein>
    <submittedName>
        <fullName evidence="2">DUF1446 domain-containing protein</fullName>
    </submittedName>
</protein>
<dbReference type="EMBL" id="SWAU01000005">
    <property type="protein sequence ID" value="TKA98339.1"/>
    <property type="molecule type" value="Genomic_DNA"/>
</dbReference>
<proteinExistence type="predicted"/>